<evidence type="ECO:0000256" key="1">
    <source>
        <dbReference type="SAM" id="MobiDB-lite"/>
    </source>
</evidence>
<feature type="compositionally biased region" description="Basic and acidic residues" evidence="1">
    <location>
        <begin position="270"/>
        <end position="281"/>
    </location>
</feature>
<evidence type="ECO:0000313" key="2">
    <source>
        <dbReference type="EMBL" id="EPQ57955.1"/>
    </source>
</evidence>
<evidence type="ECO:0000313" key="3">
    <source>
        <dbReference type="Proteomes" id="UP000030669"/>
    </source>
</evidence>
<dbReference type="EMBL" id="KB469298">
    <property type="protein sequence ID" value="EPQ57955.1"/>
    <property type="molecule type" value="Genomic_DNA"/>
</dbReference>
<feature type="region of interest" description="Disordered" evidence="1">
    <location>
        <begin position="230"/>
        <end position="254"/>
    </location>
</feature>
<dbReference type="GO" id="GO:0019901">
    <property type="term" value="F:protein kinase binding"/>
    <property type="evidence" value="ECO:0007669"/>
    <property type="project" value="InterPro"/>
</dbReference>
<dbReference type="CDD" id="cd20557">
    <property type="entry name" value="CYCLIN_ScPCL1-like"/>
    <property type="match status" value="1"/>
</dbReference>
<dbReference type="AlphaFoldDB" id="S7RTE5"/>
<dbReference type="GeneID" id="19303623"/>
<dbReference type="RefSeq" id="XP_007863267.1">
    <property type="nucleotide sequence ID" value="XM_007865076.1"/>
</dbReference>
<organism evidence="2 3">
    <name type="scientific">Gloeophyllum trabeum (strain ATCC 11539 / FP-39264 / Madison 617)</name>
    <name type="common">Brown rot fungus</name>
    <dbReference type="NCBI Taxonomy" id="670483"/>
    <lineage>
        <taxon>Eukaryota</taxon>
        <taxon>Fungi</taxon>
        <taxon>Dikarya</taxon>
        <taxon>Basidiomycota</taxon>
        <taxon>Agaricomycotina</taxon>
        <taxon>Agaricomycetes</taxon>
        <taxon>Gloeophyllales</taxon>
        <taxon>Gloeophyllaceae</taxon>
        <taxon>Gloeophyllum</taxon>
    </lineage>
</organism>
<gene>
    <name evidence="2" type="ORF">GLOTRDRAFT_136772</name>
</gene>
<accession>S7RTE5</accession>
<dbReference type="PANTHER" id="PTHR15615:SF10">
    <property type="entry name" value="PHO85 CYCLIN-2-RELATED"/>
    <property type="match status" value="1"/>
</dbReference>
<dbReference type="STRING" id="670483.S7RTE5"/>
<name>S7RTE5_GLOTA</name>
<sequence length="394" mass="43894">MTWTLDSCTSLNHPFSLIPSLCHHPLVEDLLKLPPDHAPLLDYFTTLSSSLADRTKGHPPAAAPESLKLFAHSVIQGGRLPTSVVITAIVYLSRVATYHSDYDDLLHRRVLLGALLCANKYLNDSCHKGATWARISANFTPRAIMQIELDFFFSMKHKCSITNEDILAHHGFLTGKLPIAAAMHDNRGPLPQTRLCQTPCNYQGRWPGATLHARSDSDFCHTIPSSQLASMPHVPADSGSPDSPLYTPAPPGRPRRFLIASDQAMYLENPSREVRREENRWCETPSARDGIDNPQVGVKSCAGSRYRSESAQGASDTPLTLADLLRRYNEPVPSVLDNRSRHDGECRCTSTGSKPTGSPSRPRRSTSRRSDPYPSPMYRRERDQFVYRPRNARS</sequence>
<dbReference type="Pfam" id="PF08613">
    <property type="entry name" value="Cyclin"/>
    <property type="match status" value="1"/>
</dbReference>
<dbReference type="KEGG" id="gtr:GLOTRDRAFT_136772"/>
<dbReference type="OMA" id="VIIPRTH"/>
<dbReference type="PANTHER" id="PTHR15615">
    <property type="match status" value="1"/>
</dbReference>
<dbReference type="OrthoDB" id="286814at2759"/>
<dbReference type="GO" id="GO:0005634">
    <property type="term" value="C:nucleus"/>
    <property type="evidence" value="ECO:0007669"/>
    <property type="project" value="TreeGrafter"/>
</dbReference>
<dbReference type="GO" id="GO:0016538">
    <property type="term" value="F:cyclin-dependent protein serine/threonine kinase regulator activity"/>
    <property type="evidence" value="ECO:0007669"/>
    <property type="project" value="TreeGrafter"/>
</dbReference>
<keyword evidence="3" id="KW-1185">Reference proteome</keyword>
<dbReference type="GO" id="GO:0000307">
    <property type="term" value="C:cyclin-dependent protein kinase holoenzyme complex"/>
    <property type="evidence" value="ECO:0007669"/>
    <property type="project" value="TreeGrafter"/>
</dbReference>
<proteinExistence type="predicted"/>
<dbReference type="HOGENOM" id="CLU_700300_0_0_1"/>
<feature type="compositionally biased region" description="Low complexity" evidence="1">
    <location>
        <begin position="349"/>
        <end position="360"/>
    </location>
</feature>
<dbReference type="Gene3D" id="1.10.472.10">
    <property type="entry name" value="Cyclin-like"/>
    <property type="match status" value="1"/>
</dbReference>
<dbReference type="InterPro" id="IPR013922">
    <property type="entry name" value="Cyclin_PHO80-like"/>
</dbReference>
<feature type="region of interest" description="Disordered" evidence="1">
    <location>
        <begin position="268"/>
        <end position="297"/>
    </location>
</feature>
<feature type="region of interest" description="Disordered" evidence="1">
    <location>
        <begin position="332"/>
        <end position="394"/>
    </location>
</feature>
<reference evidence="2 3" key="1">
    <citation type="journal article" date="2012" name="Science">
        <title>The Paleozoic origin of enzymatic lignin decomposition reconstructed from 31 fungal genomes.</title>
        <authorList>
            <person name="Floudas D."/>
            <person name="Binder M."/>
            <person name="Riley R."/>
            <person name="Barry K."/>
            <person name="Blanchette R.A."/>
            <person name="Henrissat B."/>
            <person name="Martinez A.T."/>
            <person name="Otillar R."/>
            <person name="Spatafora J.W."/>
            <person name="Yadav J.S."/>
            <person name="Aerts A."/>
            <person name="Benoit I."/>
            <person name="Boyd A."/>
            <person name="Carlson A."/>
            <person name="Copeland A."/>
            <person name="Coutinho P.M."/>
            <person name="de Vries R.P."/>
            <person name="Ferreira P."/>
            <person name="Findley K."/>
            <person name="Foster B."/>
            <person name="Gaskell J."/>
            <person name="Glotzer D."/>
            <person name="Gorecki P."/>
            <person name="Heitman J."/>
            <person name="Hesse C."/>
            <person name="Hori C."/>
            <person name="Igarashi K."/>
            <person name="Jurgens J.A."/>
            <person name="Kallen N."/>
            <person name="Kersten P."/>
            <person name="Kohler A."/>
            <person name="Kuees U."/>
            <person name="Kumar T.K.A."/>
            <person name="Kuo A."/>
            <person name="LaButti K."/>
            <person name="Larrondo L.F."/>
            <person name="Lindquist E."/>
            <person name="Ling A."/>
            <person name="Lombard V."/>
            <person name="Lucas S."/>
            <person name="Lundell T."/>
            <person name="Martin R."/>
            <person name="McLaughlin D.J."/>
            <person name="Morgenstern I."/>
            <person name="Morin E."/>
            <person name="Murat C."/>
            <person name="Nagy L.G."/>
            <person name="Nolan M."/>
            <person name="Ohm R.A."/>
            <person name="Patyshakuliyeva A."/>
            <person name="Rokas A."/>
            <person name="Ruiz-Duenas F.J."/>
            <person name="Sabat G."/>
            <person name="Salamov A."/>
            <person name="Samejima M."/>
            <person name="Schmutz J."/>
            <person name="Slot J.C."/>
            <person name="St John F."/>
            <person name="Stenlid J."/>
            <person name="Sun H."/>
            <person name="Sun S."/>
            <person name="Syed K."/>
            <person name="Tsang A."/>
            <person name="Wiebenga A."/>
            <person name="Young D."/>
            <person name="Pisabarro A."/>
            <person name="Eastwood D.C."/>
            <person name="Martin F."/>
            <person name="Cullen D."/>
            <person name="Grigoriev I.V."/>
            <person name="Hibbett D.S."/>
        </authorList>
    </citation>
    <scope>NUCLEOTIDE SEQUENCE [LARGE SCALE GENOMIC DNA]</scope>
    <source>
        <strain evidence="2 3">ATCC 11539</strain>
    </source>
</reference>
<protein>
    <recommendedName>
        <fullName evidence="4">Cyclin N-terminal domain-containing protein</fullName>
    </recommendedName>
</protein>
<dbReference type="Proteomes" id="UP000030669">
    <property type="component" value="Unassembled WGS sequence"/>
</dbReference>
<evidence type="ECO:0008006" key="4">
    <source>
        <dbReference type="Google" id="ProtNLM"/>
    </source>
</evidence>